<accession>A0ABT3CA56</accession>
<keyword evidence="6" id="KW-1185">Reference proteome</keyword>
<dbReference type="EMBL" id="JACKTY010000021">
    <property type="protein sequence ID" value="MCV7226360.1"/>
    <property type="molecule type" value="Genomic_DNA"/>
</dbReference>
<keyword evidence="2" id="KW-0808">Transferase</keyword>
<dbReference type="Gene3D" id="3.40.50.150">
    <property type="entry name" value="Vaccinia Virus protein VP39"/>
    <property type="match status" value="1"/>
</dbReference>
<evidence type="ECO:0000256" key="2">
    <source>
        <dbReference type="ARBA" id="ARBA00022679"/>
    </source>
</evidence>
<dbReference type="CDD" id="cd02440">
    <property type="entry name" value="AdoMet_MTases"/>
    <property type="match status" value="1"/>
</dbReference>
<dbReference type="PANTHER" id="PTHR43464">
    <property type="entry name" value="METHYLTRANSFERASE"/>
    <property type="match status" value="1"/>
</dbReference>
<keyword evidence="1 5" id="KW-0489">Methyltransferase</keyword>
<dbReference type="InterPro" id="IPR041698">
    <property type="entry name" value="Methyltransf_25"/>
</dbReference>
<keyword evidence="3" id="KW-0949">S-adenosyl-L-methionine</keyword>
<proteinExistence type="predicted"/>
<dbReference type="PANTHER" id="PTHR43464:SF19">
    <property type="entry name" value="UBIQUINONE BIOSYNTHESIS O-METHYLTRANSFERASE, MITOCHONDRIAL"/>
    <property type="match status" value="1"/>
</dbReference>
<evidence type="ECO:0000313" key="5">
    <source>
        <dbReference type="EMBL" id="MCV7226360.1"/>
    </source>
</evidence>
<evidence type="ECO:0000256" key="3">
    <source>
        <dbReference type="ARBA" id="ARBA00022691"/>
    </source>
</evidence>
<evidence type="ECO:0000256" key="1">
    <source>
        <dbReference type="ARBA" id="ARBA00022603"/>
    </source>
</evidence>
<name>A0ABT3CA56_9MYCO</name>
<dbReference type="InterPro" id="IPR029063">
    <property type="entry name" value="SAM-dependent_MTases_sf"/>
</dbReference>
<reference evidence="5 6" key="1">
    <citation type="journal article" date="2022" name="BMC Genomics">
        <title>Comparative genome analysis of mycobacteria focusing on tRNA and non-coding RNA.</title>
        <authorList>
            <person name="Behra P.R.K."/>
            <person name="Pettersson B.M.F."/>
            <person name="Ramesh M."/>
            <person name="Das S."/>
            <person name="Dasgupta S."/>
            <person name="Kirsebom L.A."/>
        </authorList>
    </citation>
    <scope>NUCLEOTIDE SEQUENCE [LARGE SCALE GENOMIC DNA]</scope>
    <source>
        <strain evidence="5 6">DSM 44078</strain>
    </source>
</reference>
<dbReference type="GO" id="GO:0008168">
    <property type="term" value="F:methyltransferase activity"/>
    <property type="evidence" value="ECO:0007669"/>
    <property type="project" value="UniProtKB-KW"/>
</dbReference>
<comment type="caution">
    <text evidence="5">The sequence shown here is derived from an EMBL/GenBank/DDBJ whole genome shotgun (WGS) entry which is preliminary data.</text>
</comment>
<gene>
    <name evidence="5" type="ORF">H7J73_09995</name>
</gene>
<protein>
    <submittedName>
        <fullName evidence="5">Class I SAM-dependent methyltransferase</fullName>
    </submittedName>
</protein>
<dbReference type="SUPFAM" id="SSF53335">
    <property type="entry name" value="S-adenosyl-L-methionine-dependent methyltransferases"/>
    <property type="match status" value="1"/>
</dbReference>
<dbReference type="GO" id="GO:0032259">
    <property type="term" value="P:methylation"/>
    <property type="evidence" value="ECO:0007669"/>
    <property type="project" value="UniProtKB-KW"/>
</dbReference>
<organism evidence="5 6">
    <name type="scientific">Mycolicibacterium komossense</name>
    <dbReference type="NCBI Taxonomy" id="1779"/>
    <lineage>
        <taxon>Bacteria</taxon>
        <taxon>Bacillati</taxon>
        <taxon>Actinomycetota</taxon>
        <taxon>Actinomycetes</taxon>
        <taxon>Mycobacteriales</taxon>
        <taxon>Mycobacteriaceae</taxon>
        <taxon>Mycolicibacterium</taxon>
    </lineage>
</organism>
<evidence type="ECO:0000313" key="6">
    <source>
        <dbReference type="Proteomes" id="UP001526201"/>
    </source>
</evidence>
<sequence>MSTRWQRTGAPRGDDYDARWDALAAQGHNPHGEADLVEELLREAGGSRVLDAGCGTGRVAIELARRGFAVTGVDADAGMLNAARVKAPAQTWIEADLADLSGHVDGVFDLIVLAGNVMIFLEPGTEGDVLRDLAARLRPGALVVSGFSLRPDRLSLGDYDTLATAAGLEPVARWGTWDRRPFDDGDYAVSVHRLVS</sequence>
<dbReference type="RefSeq" id="WP_264067210.1">
    <property type="nucleotide sequence ID" value="NZ_JACKTY010000021.1"/>
</dbReference>
<dbReference type="Proteomes" id="UP001526201">
    <property type="component" value="Unassembled WGS sequence"/>
</dbReference>
<feature type="domain" description="Methyltransferase" evidence="4">
    <location>
        <begin position="49"/>
        <end position="140"/>
    </location>
</feature>
<dbReference type="Pfam" id="PF13649">
    <property type="entry name" value="Methyltransf_25"/>
    <property type="match status" value="1"/>
</dbReference>
<evidence type="ECO:0000259" key="4">
    <source>
        <dbReference type="Pfam" id="PF13649"/>
    </source>
</evidence>